<dbReference type="AlphaFoldDB" id="A0A430AGM9"/>
<dbReference type="RefSeq" id="WP_126824482.1">
    <property type="nucleotide sequence ID" value="NZ_JBHLWU010000002.1"/>
</dbReference>
<feature type="compositionally biased region" description="Polar residues" evidence="5">
    <location>
        <begin position="205"/>
        <end position="214"/>
    </location>
</feature>
<comment type="subcellular location">
    <subcellularLocation>
        <location evidence="1">Membrane</location>
        <topology evidence="1">Multi-pass membrane protein</topology>
    </subcellularLocation>
</comment>
<comment type="caution">
    <text evidence="7">The sequence shown here is derived from an EMBL/GenBank/DDBJ whole genome shotgun (WGS) entry which is preliminary data.</text>
</comment>
<organism evidence="7 8">
    <name type="scientific">Vagococcus entomophilus</name>
    <dbReference type="NCBI Taxonomy" id="1160095"/>
    <lineage>
        <taxon>Bacteria</taxon>
        <taxon>Bacillati</taxon>
        <taxon>Bacillota</taxon>
        <taxon>Bacilli</taxon>
        <taxon>Lactobacillales</taxon>
        <taxon>Enterococcaceae</taxon>
        <taxon>Vagococcus</taxon>
    </lineage>
</organism>
<reference evidence="7 8" key="1">
    <citation type="submission" date="2017-05" db="EMBL/GenBank/DDBJ databases">
        <title>Vagococcus spp. assemblies.</title>
        <authorList>
            <person name="Gulvik C.A."/>
        </authorList>
    </citation>
    <scope>NUCLEOTIDE SEQUENCE [LARGE SCALE GENOMIC DNA]</scope>
    <source>
        <strain evidence="7 8">DSM 24756</strain>
    </source>
</reference>
<dbReference type="Proteomes" id="UP000288669">
    <property type="component" value="Unassembled WGS sequence"/>
</dbReference>
<evidence type="ECO:0000256" key="4">
    <source>
        <dbReference type="ARBA" id="ARBA00023136"/>
    </source>
</evidence>
<dbReference type="SUPFAM" id="SSF161111">
    <property type="entry name" value="Cation efflux protein transmembrane domain-like"/>
    <property type="match status" value="1"/>
</dbReference>
<feature type="compositionally biased region" description="Basic and acidic residues" evidence="5">
    <location>
        <begin position="193"/>
        <end position="202"/>
    </location>
</feature>
<keyword evidence="2 6" id="KW-0812">Transmembrane</keyword>
<proteinExistence type="predicted"/>
<feature type="transmembrane region" description="Helical" evidence="6">
    <location>
        <begin position="168"/>
        <end position="189"/>
    </location>
</feature>
<protein>
    <submittedName>
        <fullName evidence="7">Uncharacterized protein</fullName>
    </submittedName>
</protein>
<name>A0A430AGM9_9ENTE</name>
<evidence type="ECO:0000256" key="5">
    <source>
        <dbReference type="SAM" id="MobiDB-lite"/>
    </source>
</evidence>
<evidence type="ECO:0000313" key="7">
    <source>
        <dbReference type="EMBL" id="RSU07065.1"/>
    </source>
</evidence>
<gene>
    <name evidence="7" type="ORF">CBF30_07350</name>
</gene>
<evidence type="ECO:0000256" key="1">
    <source>
        <dbReference type="ARBA" id="ARBA00004141"/>
    </source>
</evidence>
<sequence length="214" mass="23856">MLDFRNQMVRLKWSSVGSYAMAAVKMGVAFFSFSIFLGINALYTVVVGIGKHQSVIGMMDKKKHGAQYYYKRIGGLIFLASLLYLAYTFKLFFLNQTVRYTNISAITIATITFGEIGVSIYGIIKARKKNDLLMKAVKLLNLSSALVGLVLTQAAILSFAETKPYNGYNAISGFLFGGITLGIGLWMMCEKRKEEPEHKPEPKPLTSQQQHKSQ</sequence>
<feature type="region of interest" description="Disordered" evidence="5">
    <location>
        <begin position="193"/>
        <end position="214"/>
    </location>
</feature>
<dbReference type="GO" id="GO:0016020">
    <property type="term" value="C:membrane"/>
    <property type="evidence" value="ECO:0007669"/>
    <property type="project" value="UniProtKB-SubCell"/>
</dbReference>
<dbReference type="EMBL" id="NGJZ01000002">
    <property type="protein sequence ID" value="RSU07065.1"/>
    <property type="molecule type" value="Genomic_DNA"/>
</dbReference>
<evidence type="ECO:0000256" key="2">
    <source>
        <dbReference type="ARBA" id="ARBA00022692"/>
    </source>
</evidence>
<evidence type="ECO:0000313" key="8">
    <source>
        <dbReference type="Proteomes" id="UP000288669"/>
    </source>
</evidence>
<evidence type="ECO:0000256" key="6">
    <source>
        <dbReference type="SAM" id="Phobius"/>
    </source>
</evidence>
<feature type="transmembrane region" description="Helical" evidence="6">
    <location>
        <begin position="20"/>
        <end position="49"/>
    </location>
</feature>
<keyword evidence="8" id="KW-1185">Reference proteome</keyword>
<evidence type="ECO:0000256" key="3">
    <source>
        <dbReference type="ARBA" id="ARBA00022989"/>
    </source>
</evidence>
<feature type="transmembrane region" description="Helical" evidence="6">
    <location>
        <begin position="101"/>
        <end position="124"/>
    </location>
</feature>
<dbReference type="InterPro" id="IPR027469">
    <property type="entry name" value="Cation_efflux_TMD_sf"/>
</dbReference>
<keyword evidence="4 6" id="KW-0472">Membrane</keyword>
<dbReference type="OrthoDB" id="2065496at2"/>
<feature type="transmembrane region" description="Helical" evidence="6">
    <location>
        <begin position="69"/>
        <end position="89"/>
    </location>
</feature>
<feature type="transmembrane region" description="Helical" evidence="6">
    <location>
        <begin position="136"/>
        <end position="156"/>
    </location>
</feature>
<keyword evidence="3 6" id="KW-1133">Transmembrane helix</keyword>
<accession>A0A430AGM9</accession>